<dbReference type="Pfam" id="PF00078">
    <property type="entry name" value="RVT_1"/>
    <property type="match status" value="1"/>
</dbReference>
<keyword evidence="1" id="KW-1133">Transmembrane helix</keyword>
<dbReference type="CDD" id="cd01650">
    <property type="entry name" value="RT_nLTR_like"/>
    <property type="match status" value="1"/>
</dbReference>
<keyword evidence="4" id="KW-1185">Reference proteome</keyword>
<evidence type="ECO:0000256" key="1">
    <source>
        <dbReference type="SAM" id="Phobius"/>
    </source>
</evidence>
<dbReference type="SUPFAM" id="SSF56219">
    <property type="entry name" value="DNase I-like"/>
    <property type="match status" value="1"/>
</dbReference>
<feature type="transmembrane region" description="Helical" evidence="1">
    <location>
        <begin position="1025"/>
        <end position="1046"/>
    </location>
</feature>
<evidence type="ECO:0000313" key="3">
    <source>
        <dbReference type="EMBL" id="KAK7282263.1"/>
    </source>
</evidence>
<dbReference type="Proteomes" id="UP001372338">
    <property type="component" value="Unassembled WGS sequence"/>
</dbReference>
<dbReference type="InterPro" id="IPR000477">
    <property type="entry name" value="RT_dom"/>
</dbReference>
<name>A0AAN9IIM6_CROPI</name>
<organism evidence="3 4">
    <name type="scientific">Crotalaria pallida</name>
    <name type="common">Smooth rattlebox</name>
    <name type="synonym">Crotalaria striata</name>
    <dbReference type="NCBI Taxonomy" id="3830"/>
    <lineage>
        <taxon>Eukaryota</taxon>
        <taxon>Viridiplantae</taxon>
        <taxon>Streptophyta</taxon>
        <taxon>Embryophyta</taxon>
        <taxon>Tracheophyta</taxon>
        <taxon>Spermatophyta</taxon>
        <taxon>Magnoliopsida</taxon>
        <taxon>eudicotyledons</taxon>
        <taxon>Gunneridae</taxon>
        <taxon>Pentapetalae</taxon>
        <taxon>rosids</taxon>
        <taxon>fabids</taxon>
        <taxon>Fabales</taxon>
        <taxon>Fabaceae</taxon>
        <taxon>Papilionoideae</taxon>
        <taxon>50 kb inversion clade</taxon>
        <taxon>genistoids sensu lato</taxon>
        <taxon>core genistoids</taxon>
        <taxon>Crotalarieae</taxon>
        <taxon>Crotalaria</taxon>
    </lineage>
</organism>
<gene>
    <name evidence="3" type="ORF">RIF29_10909</name>
</gene>
<accession>A0AAN9IIM6</accession>
<dbReference type="InterPro" id="IPR036691">
    <property type="entry name" value="Endo/exonu/phosph_ase_sf"/>
</dbReference>
<dbReference type="InterPro" id="IPR026960">
    <property type="entry name" value="RVT-Znf"/>
</dbReference>
<dbReference type="PROSITE" id="PS50878">
    <property type="entry name" value="RT_POL"/>
    <property type="match status" value="1"/>
</dbReference>
<dbReference type="AlphaFoldDB" id="A0AAN9IIM6"/>
<dbReference type="InterPro" id="IPR043502">
    <property type="entry name" value="DNA/RNA_pol_sf"/>
</dbReference>
<keyword evidence="1" id="KW-0472">Membrane</keyword>
<feature type="domain" description="Reverse transcriptase" evidence="2">
    <location>
        <begin position="300"/>
        <end position="581"/>
    </location>
</feature>
<protein>
    <recommendedName>
        <fullName evidence="2">Reverse transcriptase domain-containing protein</fullName>
    </recommendedName>
</protein>
<dbReference type="PANTHER" id="PTHR33116:SF86">
    <property type="entry name" value="REVERSE TRANSCRIPTASE DOMAIN-CONTAINING PROTEIN"/>
    <property type="match status" value="1"/>
</dbReference>
<sequence>MGCKGPFFTWQRGQLFERLDRVIANIEWRESFPNYSVINVPLPQSDHTTLWLRLDDNAGMNNKKKPFKFLAPWLDHPDFKTQVSHTWHTNSIWSDNMKRFTETMSHWNREVFGNIFNRKKRIIQRLDGIHRDPNFLSNNFLKNLRKKLWEDYEHIALQEEAYRFQQSRSKWIAMGDQNTRYFQNAALCRRKRNRINALLNEENSWIYDSNELKDMAVNYFSKLYSIDDRNSYSLDTVTCFPYLPPGAETLLDVDICMEEVRRALFSMGNLKSPGLDGLHALFYKSQWDHMQQFVYNFVKSVFQDPRCIAKVNQTTITLIPKIDRPQRITDFRPISLCNVIYKVVTKVVVNRVKPIMNRVISHTQSSFVPGRQGIDNVVILKEVVHSIKNLKGRKGFMVIKLDLEKAYDRLRWDFIQETLYLVGLNPNLINIIMHCISSSSMCVNWQGDFSSVFYPARGIRQGDPLSPYIFVLCMDKLFHLIQDSIDSSDWKPLAMGRGGPKISQLFFTDDIILVAEASLEQASVVSNILQKFCATSGQNVSFHKSSVFFSKNVSSDRAEEISNILNIPMAHDLGKYLGIPIIHNKEAISSYSFIVEKVRKKLNNWKMNMLSFAGRITLAQSCIMSLPCYVMQACVIPASICQEVEKICRGFIWGSTNERRKCHLVSWEVICSPKEKGGLGFRNLKSVNEAYMMKLAWNMISNPNALWSKVLTSKYKVENPINVSPSTKPNVSALWRGISRAFPKVRDGIMRNMENGGTIKFWKDPWLPGIKAIADIPGVDVPDWCVNYPAVHYSLNGNWDWDILNSLLPTYVCNLIASITPPNPEAGNDSVAWMADVSGCFTLKSAYNLLRGHTNLTQIVDNKFDKVWKWKGPQRIRSFLWKICHDKLLTNSERMKRNMGVDNSCPCCLNNEETILHMLRDCSINIPFWQRTVHESSSTLFWNSNLETWLLANLSGKIIGKRDFHWETFFGVAVWLIWRNRNRQIFEGSFDTIENLLAHCMGYAKVVDGAVERASNSLYLKREVLISWEAPPLVLITSLMLMALFANRL</sequence>
<proteinExistence type="predicted"/>
<dbReference type="Pfam" id="PF13966">
    <property type="entry name" value="zf-RVT"/>
    <property type="match status" value="1"/>
</dbReference>
<keyword evidence="1" id="KW-0812">Transmembrane</keyword>
<dbReference type="EMBL" id="JAYWIO010000002">
    <property type="protein sequence ID" value="KAK7282263.1"/>
    <property type="molecule type" value="Genomic_DNA"/>
</dbReference>
<dbReference type="SUPFAM" id="SSF56672">
    <property type="entry name" value="DNA/RNA polymerases"/>
    <property type="match status" value="1"/>
</dbReference>
<reference evidence="3 4" key="1">
    <citation type="submission" date="2024-01" db="EMBL/GenBank/DDBJ databases">
        <title>The genomes of 5 underutilized Papilionoideae crops provide insights into root nodulation and disease resistanc.</title>
        <authorList>
            <person name="Yuan L."/>
        </authorList>
    </citation>
    <scope>NUCLEOTIDE SEQUENCE [LARGE SCALE GENOMIC DNA]</scope>
    <source>
        <strain evidence="3">ZHUSHIDOU_FW_LH</strain>
        <tissue evidence="3">Leaf</tissue>
    </source>
</reference>
<dbReference type="PANTHER" id="PTHR33116">
    <property type="entry name" value="REVERSE TRANSCRIPTASE ZINC-BINDING DOMAIN-CONTAINING PROTEIN-RELATED-RELATED"/>
    <property type="match status" value="1"/>
</dbReference>
<comment type="caution">
    <text evidence="3">The sequence shown here is derived from an EMBL/GenBank/DDBJ whole genome shotgun (WGS) entry which is preliminary data.</text>
</comment>
<evidence type="ECO:0000313" key="4">
    <source>
        <dbReference type="Proteomes" id="UP001372338"/>
    </source>
</evidence>
<evidence type="ECO:0000259" key="2">
    <source>
        <dbReference type="PROSITE" id="PS50878"/>
    </source>
</evidence>